<dbReference type="Pfam" id="PF13245">
    <property type="entry name" value="AAA_19"/>
    <property type="match status" value="1"/>
</dbReference>
<evidence type="ECO:0000256" key="1">
    <source>
        <dbReference type="ARBA" id="ARBA00022722"/>
    </source>
</evidence>
<dbReference type="GO" id="GO:0003677">
    <property type="term" value="F:DNA binding"/>
    <property type="evidence" value="ECO:0007669"/>
    <property type="project" value="UniProtKB-KW"/>
</dbReference>
<proteinExistence type="inferred from homology"/>
<evidence type="ECO:0000259" key="13">
    <source>
        <dbReference type="Pfam" id="PF21185"/>
    </source>
</evidence>
<dbReference type="GO" id="GO:0005524">
    <property type="term" value="F:ATP binding"/>
    <property type="evidence" value="ECO:0007669"/>
    <property type="project" value="UniProtKB-KW"/>
</dbReference>
<keyword evidence="3" id="KW-0227">DNA damage</keyword>
<gene>
    <name evidence="14" type="ORF">CYPRO_2158</name>
</gene>
<dbReference type="AlphaFoldDB" id="A0A345ULQ4"/>
<evidence type="ECO:0000256" key="9">
    <source>
        <dbReference type="ARBA" id="ARBA00023204"/>
    </source>
</evidence>
<dbReference type="GO" id="GO:0009338">
    <property type="term" value="C:exodeoxyribonuclease V complex"/>
    <property type="evidence" value="ECO:0007669"/>
    <property type="project" value="InterPro"/>
</dbReference>
<dbReference type="NCBIfam" id="TIGR01447">
    <property type="entry name" value="recD"/>
    <property type="match status" value="1"/>
</dbReference>
<evidence type="ECO:0000256" key="5">
    <source>
        <dbReference type="ARBA" id="ARBA00022806"/>
    </source>
</evidence>
<dbReference type="KEGG" id="cprv:CYPRO_2158"/>
<keyword evidence="4 14" id="KW-0378">Hydrolase</keyword>
<dbReference type="EC" id="3.1.11.5" evidence="14"/>
<dbReference type="PANTHER" id="PTHR43788">
    <property type="entry name" value="DNA2/NAM7 HELICASE FAMILY MEMBER"/>
    <property type="match status" value="1"/>
</dbReference>
<feature type="domain" description="RecBCD enzyme subunit RecD N-terminal" evidence="13">
    <location>
        <begin position="30"/>
        <end position="128"/>
    </location>
</feature>
<evidence type="ECO:0000256" key="6">
    <source>
        <dbReference type="ARBA" id="ARBA00022839"/>
    </source>
</evidence>
<dbReference type="InterPro" id="IPR049550">
    <property type="entry name" value="RecD_N"/>
</dbReference>
<dbReference type="Gene3D" id="1.10.10.1020">
    <property type="entry name" value="RecBCD complex, subunit RecD, N-terminal domain"/>
    <property type="match status" value="1"/>
</dbReference>
<dbReference type="HAMAP" id="MF_01487">
    <property type="entry name" value="RecD"/>
    <property type="match status" value="1"/>
</dbReference>
<dbReference type="RefSeq" id="WP_164682715.1">
    <property type="nucleotide sequence ID" value="NZ_CP027806.1"/>
</dbReference>
<evidence type="ECO:0000256" key="3">
    <source>
        <dbReference type="ARBA" id="ARBA00022763"/>
    </source>
</evidence>
<name>A0A345ULQ4_9BACT</name>
<keyword evidence="5 14" id="KW-0347">Helicase</keyword>
<feature type="domain" description="UvrD-like helicase C-terminal" evidence="12">
    <location>
        <begin position="586"/>
        <end position="628"/>
    </location>
</feature>
<dbReference type="InterPro" id="IPR050534">
    <property type="entry name" value="Coronavir_polyprotein_1ab"/>
</dbReference>
<dbReference type="Pfam" id="PF13538">
    <property type="entry name" value="UvrD_C_2"/>
    <property type="match status" value="1"/>
</dbReference>
<organism evidence="14 15">
    <name type="scientific">Cyclonatronum proteinivorum</name>
    <dbReference type="NCBI Taxonomy" id="1457365"/>
    <lineage>
        <taxon>Bacteria</taxon>
        <taxon>Pseudomonadati</taxon>
        <taxon>Balneolota</taxon>
        <taxon>Balneolia</taxon>
        <taxon>Balneolales</taxon>
        <taxon>Cyclonatronaceae</taxon>
        <taxon>Cyclonatronum</taxon>
    </lineage>
</organism>
<dbReference type="GO" id="GO:0017116">
    <property type="term" value="F:single-stranded DNA helicase activity"/>
    <property type="evidence" value="ECO:0007669"/>
    <property type="project" value="TreeGrafter"/>
</dbReference>
<keyword evidence="1" id="KW-0540">Nuclease</keyword>
<dbReference type="Proteomes" id="UP000254808">
    <property type="component" value="Chromosome"/>
</dbReference>
<dbReference type="SUPFAM" id="SSF52540">
    <property type="entry name" value="P-loop containing nucleoside triphosphate hydrolases"/>
    <property type="match status" value="2"/>
</dbReference>
<sequence length="658" mass="72246">MQQDLFEKRTEGKNPEANPLEIFETSGLEEPVDRALRAFFRRKGGTDEMLLLAVSLLSAAGRMGHTTLRLRDLNADADALFSRPGREVSGLGGIRLDARRLVESPFVHVQRGEERPERPLVLDGDRLYFNRYFCFELETAQRLLSLAETEQSQDGAEARDSAESGKLLKLVFGEEESALWQRVAGAAALNRRLSVLTGGPGTGKTYTVLRLLLLLLHRAEAEGRRLRVAIAAPTGKAANRVRESLIAGIEDLRNPQFMAAFPELESLIAQIPVQAMTLHRLLGVLYQHATFRHRRDNPLPHDLVIVDEASMVPAALMARLLEALRPEARLILLGDKHQLASVESGAVFADICHEPELNRFSADFADRAAKLGVVLPAEAVAAPDEAVPPLRDCIVELTHSRRFSAESGIGQLARAINAGDADAALALLQSGRDDVRLLPPRVRDWLPAVLPELEAQLAVYRSPGVQPEHCLSVMKHFQILCAHRRGGGGTQEVIPRIEQALGLPHESGFWYAGRPVIMTRNDYQLGLYNGDLGITLTLAGEAEQVGEEEGSAGFPLRVAMEAFDPVRSVPYVALRTPAQLQEMETCWALTVHKSQGSEYGKVLLALPEQDSPVLTRELLYTAVTRAKDSILIAGSEALIRAAIARRTRRFSGLGERLG</sequence>
<keyword evidence="6" id="KW-0269">Exonuclease</keyword>
<dbReference type="InterPro" id="IPR041851">
    <property type="entry name" value="RecD_N_sf"/>
</dbReference>
<dbReference type="GO" id="GO:0008854">
    <property type="term" value="F:exodeoxyribonuclease V activity"/>
    <property type="evidence" value="ECO:0007669"/>
    <property type="project" value="UniProtKB-EC"/>
</dbReference>
<feature type="region of interest" description="Disordered" evidence="11">
    <location>
        <begin position="1"/>
        <end position="20"/>
    </location>
</feature>
<keyword evidence="10" id="KW-0413">Isomerase</keyword>
<dbReference type="InterPro" id="IPR006344">
    <property type="entry name" value="RecD"/>
</dbReference>
<dbReference type="EMBL" id="CP027806">
    <property type="protein sequence ID" value="AXJ01406.1"/>
    <property type="molecule type" value="Genomic_DNA"/>
</dbReference>
<accession>A0A345ULQ4</accession>
<evidence type="ECO:0000256" key="11">
    <source>
        <dbReference type="SAM" id="MobiDB-lite"/>
    </source>
</evidence>
<evidence type="ECO:0000256" key="10">
    <source>
        <dbReference type="ARBA" id="ARBA00023235"/>
    </source>
</evidence>
<evidence type="ECO:0000256" key="2">
    <source>
        <dbReference type="ARBA" id="ARBA00022741"/>
    </source>
</evidence>
<evidence type="ECO:0000256" key="4">
    <source>
        <dbReference type="ARBA" id="ARBA00022801"/>
    </source>
</evidence>
<keyword evidence="15" id="KW-1185">Reference proteome</keyword>
<reference evidence="14 15" key="1">
    <citation type="submission" date="2018-03" db="EMBL/GenBank/DDBJ databases">
        <title>Phenotypic and genomic properties of Cyclonatronum proteinivorum gen. nov., sp. nov., a haloalkaliphilic bacteroidete from soda lakes possessing Na+-translocating rhodopsin.</title>
        <authorList>
            <person name="Toshchakov S.V."/>
            <person name="Korzhenkov A."/>
            <person name="Samarov N.I."/>
            <person name="Kublanov I.V."/>
            <person name="Muntyan M.S."/>
            <person name="Sorokin D.Y."/>
        </authorList>
    </citation>
    <scope>NUCLEOTIDE SEQUENCE [LARGE SCALE GENOMIC DNA]</scope>
    <source>
        <strain evidence="14 15">Omega</strain>
    </source>
</reference>
<evidence type="ECO:0000256" key="7">
    <source>
        <dbReference type="ARBA" id="ARBA00022840"/>
    </source>
</evidence>
<dbReference type="InterPro" id="IPR027785">
    <property type="entry name" value="UvrD-like_helicase_C"/>
</dbReference>
<keyword evidence="8" id="KW-0238">DNA-binding</keyword>
<dbReference type="PANTHER" id="PTHR43788:SF6">
    <property type="entry name" value="DNA HELICASE B"/>
    <property type="match status" value="1"/>
</dbReference>
<evidence type="ECO:0000313" key="15">
    <source>
        <dbReference type="Proteomes" id="UP000254808"/>
    </source>
</evidence>
<dbReference type="Gene3D" id="3.40.50.300">
    <property type="entry name" value="P-loop containing nucleotide triphosphate hydrolases"/>
    <property type="match status" value="3"/>
</dbReference>
<evidence type="ECO:0000256" key="8">
    <source>
        <dbReference type="ARBA" id="ARBA00023125"/>
    </source>
</evidence>
<keyword evidence="7" id="KW-0067">ATP-binding</keyword>
<dbReference type="GO" id="GO:0006302">
    <property type="term" value="P:double-strand break repair"/>
    <property type="evidence" value="ECO:0007669"/>
    <property type="project" value="InterPro"/>
</dbReference>
<keyword evidence="2" id="KW-0547">Nucleotide-binding</keyword>
<evidence type="ECO:0000259" key="12">
    <source>
        <dbReference type="Pfam" id="PF13538"/>
    </source>
</evidence>
<dbReference type="InterPro" id="IPR027417">
    <property type="entry name" value="P-loop_NTPase"/>
</dbReference>
<dbReference type="Pfam" id="PF21185">
    <property type="entry name" value="RecD_N"/>
    <property type="match status" value="1"/>
</dbReference>
<dbReference type="CDD" id="cd17933">
    <property type="entry name" value="DEXSc_RecD-like"/>
    <property type="match status" value="1"/>
</dbReference>
<dbReference type="CDD" id="cd18809">
    <property type="entry name" value="SF1_C_RecD"/>
    <property type="match status" value="1"/>
</dbReference>
<keyword evidence="9" id="KW-0234">DNA repair</keyword>
<dbReference type="GO" id="GO:0006310">
    <property type="term" value="P:DNA recombination"/>
    <property type="evidence" value="ECO:0007669"/>
    <property type="project" value="InterPro"/>
</dbReference>
<protein>
    <submittedName>
        <fullName evidence="14">DNA helicase/exodeoxyribonuclease V, alpha subunit</fullName>
        <ecNumber evidence="14">3.1.11.5</ecNumber>
    </submittedName>
</protein>
<feature type="compositionally biased region" description="Basic and acidic residues" evidence="11">
    <location>
        <begin position="1"/>
        <end position="14"/>
    </location>
</feature>
<evidence type="ECO:0000313" key="14">
    <source>
        <dbReference type="EMBL" id="AXJ01406.1"/>
    </source>
</evidence>